<sequence length="31" mass="3397">MRAMEAAVAGAARSGIQVSCRRRREHSSSHQ</sequence>
<name>A0A0A9A0W2_ARUDO</name>
<protein>
    <submittedName>
        <fullName evidence="2">Uncharacterized protein</fullName>
    </submittedName>
</protein>
<dbReference type="EMBL" id="GBRH01257223">
    <property type="protein sequence ID" value="JAD40672.1"/>
    <property type="molecule type" value="Transcribed_RNA"/>
</dbReference>
<evidence type="ECO:0000256" key="1">
    <source>
        <dbReference type="SAM" id="MobiDB-lite"/>
    </source>
</evidence>
<reference evidence="2" key="1">
    <citation type="submission" date="2014-09" db="EMBL/GenBank/DDBJ databases">
        <authorList>
            <person name="Magalhaes I.L.F."/>
            <person name="Oliveira U."/>
            <person name="Santos F.R."/>
            <person name="Vidigal T.H.D.A."/>
            <person name="Brescovit A.D."/>
            <person name="Santos A.J."/>
        </authorList>
    </citation>
    <scope>NUCLEOTIDE SEQUENCE</scope>
    <source>
        <tissue evidence="2">Shoot tissue taken approximately 20 cm above the soil surface</tissue>
    </source>
</reference>
<dbReference type="AlphaFoldDB" id="A0A0A9A0W2"/>
<reference evidence="2" key="2">
    <citation type="journal article" date="2015" name="Data Brief">
        <title>Shoot transcriptome of the giant reed, Arundo donax.</title>
        <authorList>
            <person name="Barrero R.A."/>
            <person name="Guerrero F.D."/>
            <person name="Moolhuijzen P."/>
            <person name="Goolsby J.A."/>
            <person name="Tidwell J."/>
            <person name="Bellgard S.E."/>
            <person name="Bellgard M.I."/>
        </authorList>
    </citation>
    <scope>NUCLEOTIDE SEQUENCE</scope>
    <source>
        <tissue evidence="2">Shoot tissue taken approximately 20 cm above the soil surface</tissue>
    </source>
</reference>
<organism evidence="2">
    <name type="scientific">Arundo donax</name>
    <name type="common">Giant reed</name>
    <name type="synonym">Donax arundinaceus</name>
    <dbReference type="NCBI Taxonomy" id="35708"/>
    <lineage>
        <taxon>Eukaryota</taxon>
        <taxon>Viridiplantae</taxon>
        <taxon>Streptophyta</taxon>
        <taxon>Embryophyta</taxon>
        <taxon>Tracheophyta</taxon>
        <taxon>Spermatophyta</taxon>
        <taxon>Magnoliopsida</taxon>
        <taxon>Liliopsida</taxon>
        <taxon>Poales</taxon>
        <taxon>Poaceae</taxon>
        <taxon>PACMAD clade</taxon>
        <taxon>Arundinoideae</taxon>
        <taxon>Arundineae</taxon>
        <taxon>Arundo</taxon>
    </lineage>
</organism>
<feature type="compositionally biased region" description="Low complexity" evidence="1">
    <location>
        <begin position="1"/>
        <end position="12"/>
    </location>
</feature>
<proteinExistence type="predicted"/>
<evidence type="ECO:0000313" key="2">
    <source>
        <dbReference type="EMBL" id="JAD40672.1"/>
    </source>
</evidence>
<accession>A0A0A9A0W2</accession>
<feature type="region of interest" description="Disordered" evidence="1">
    <location>
        <begin position="1"/>
        <end position="31"/>
    </location>
</feature>